<dbReference type="InParanoid" id="A0A067LS48"/>
<dbReference type="Pfam" id="PF14529">
    <property type="entry name" value="Exo_endo_phos_2"/>
    <property type="match status" value="1"/>
</dbReference>
<organism evidence="3 4">
    <name type="scientific">Botryobasidium botryosum (strain FD-172 SS1)</name>
    <dbReference type="NCBI Taxonomy" id="930990"/>
    <lineage>
        <taxon>Eukaryota</taxon>
        <taxon>Fungi</taxon>
        <taxon>Dikarya</taxon>
        <taxon>Basidiomycota</taxon>
        <taxon>Agaricomycotina</taxon>
        <taxon>Agaricomycetes</taxon>
        <taxon>Cantharellales</taxon>
        <taxon>Botryobasidiaceae</taxon>
        <taxon>Botryobasidium</taxon>
    </lineage>
</organism>
<evidence type="ECO:0000313" key="4">
    <source>
        <dbReference type="Proteomes" id="UP000027195"/>
    </source>
</evidence>
<proteinExistence type="predicted"/>
<dbReference type="SUPFAM" id="SSF56219">
    <property type="entry name" value="DNase I-like"/>
    <property type="match status" value="1"/>
</dbReference>
<dbReference type="OrthoDB" id="2855870at2759"/>
<dbReference type="Gene3D" id="3.60.10.10">
    <property type="entry name" value="Endonuclease/exonuclease/phosphatase"/>
    <property type="match status" value="1"/>
</dbReference>
<dbReference type="InterPro" id="IPR036691">
    <property type="entry name" value="Endo/exonu/phosph_ase_sf"/>
</dbReference>
<dbReference type="STRING" id="930990.A0A067LS48"/>
<feature type="region of interest" description="Disordered" evidence="1">
    <location>
        <begin position="1"/>
        <end position="38"/>
    </location>
</feature>
<dbReference type="HOGENOM" id="CLU_650512_0_0_1"/>
<evidence type="ECO:0000259" key="2">
    <source>
        <dbReference type="Pfam" id="PF14529"/>
    </source>
</evidence>
<dbReference type="Proteomes" id="UP000027195">
    <property type="component" value="Unassembled WGS sequence"/>
</dbReference>
<dbReference type="EMBL" id="KL198184">
    <property type="protein sequence ID" value="KDQ05809.1"/>
    <property type="molecule type" value="Genomic_DNA"/>
</dbReference>
<evidence type="ECO:0000256" key="1">
    <source>
        <dbReference type="SAM" id="MobiDB-lite"/>
    </source>
</evidence>
<feature type="domain" description="Endonuclease/exonuclease/phosphatase" evidence="2">
    <location>
        <begin position="198"/>
        <end position="304"/>
    </location>
</feature>
<dbReference type="GO" id="GO:0003824">
    <property type="term" value="F:catalytic activity"/>
    <property type="evidence" value="ECO:0007669"/>
    <property type="project" value="InterPro"/>
</dbReference>
<dbReference type="InterPro" id="IPR005135">
    <property type="entry name" value="Endo/exonuclease/phosphatase"/>
</dbReference>
<dbReference type="AlphaFoldDB" id="A0A067LS48"/>
<evidence type="ECO:0000313" key="3">
    <source>
        <dbReference type="EMBL" id="KDQ05809.1"/>
    </source>
</evidence>
<feature type="compositionally biased region" description="Basic residues" evidence="1">
    <location>
        <begin position="1"/>
        <end position="10"/>
    </location>
</feature>
<name>A0A067LS48_BOTB1</name>
<keyword evidence="4" id="KW-1185">Reference proteome</keyword>
<accession>A0A067LS48</accession>
<reference evidence="4" key="1">
    <citation type="journal article" date="2014" name="Proc. Natl. Acad. Sci. U.S.A.">
        <title>Extensive sampling of basidiomycete genomes demonstrates inadequacy of the white-rot/brown-rot paradigm for wood decay fungi.</title>
        <authorList>
            <person name="Riley R."/>
            <person name="Salamov A.A."/>
            <person name="Brown D.W."/>
            <person name="Nagy L.G."/>
            <person name="Floudas D."/>
            <person name="Held B.W."/>
            <person name="Levasseur A."/>
            <person name="Lombard V."/>
            <person name="Morin E."/>
            <person name="Otillar R."/>
            <person name="Lindquist E.A."/>
            <person name="Sun H."/>
            <person name="LaButti K.M."/>
            <person name="Schmutz J."/>
            <person name="Jabbour D."/>
            <person name="Luo H."/>
            <person name="Baker S.E."/>
            <person name="Pisabarro A.G."/>
            <person name="Walton J.D."/>
            <person name="Blanchette R.A."/>
            <person name="Henrissat B."/>
            <person name="Martin F."/>
            <person name="Cullen D."/>
            <person name="Hibbett D.S."/>
            <person name="Grigoriev I.V."/>
        </authorList>
    </citation>
    <scope>NUCLEOTIDE SEQUENCE [LARGE SCALE GENOMIC DNA]</scope>
    <source>
        <strain evidence="4">FD-172 SS1</strain>
    </source>
</reference>
<protein>
    <recommendedName>
        <fullName evidence="2">Endonuclease/exonuclease/phosphatase domain-containing protein</fullName>
    </recommendedName>
</protein>
<sequence length="422" mass="46999">MPDHRKKGQKFPKGPANPPKKKQATPKATSAPADSPTRKAALLIRAIPANRPGHPGRDISKISDLDLVKKFRLWAVYNELPVITFSPEGDANWSNVPTGPTKTTFLPPLKTSTNDTHHVLVVTELPWTNIGGGQKGAPKHCDWTLALPLSPWPADAKPRVGIYINKKLLPNAGLTVNPTTFNSPNAIHASLTAHGKRINIVGVYRPPSEDSVMNPSHILQKLKNWEVPLQDTIILGDFNVHHSSWDALANNEVKGCHFHDWATDEGLSLHNDVTKPTFYPTDHTKKPAVLDLTLTNPGLNFNWTTQWELDGSIGQPNDHVATLLTIHPRFKENSTNKPPKTYKKGALDWTKFRKNLKECLDPYRHLLNKEEFSRAAAVLTANIEIALTLAEGPTSNRSNPLPFWNAELTLLHRDKELLARKY</sequence>
<gene>
    <name evidence="3" type="ORF">BOTBODRAFT_182202</name>
</gene>